<dbReference type="RefSeq" id="WP_379931135.1">
    <property type="nucleotide sequence ID" value="NZ_JBHUMM010000045.1"/>
</dbReference>
<comment type="subcellular location">
    <subcellularLocation>
        <location evidence="1">Cytoplasm</location>
    </subcellularLocation>
</comment>
<feature type="binding site" evidence="1">
    <location>
        <position position="51"/>
    </location>
    <ligand>
        <name>Mg(2+)</name>
        <dbReference type="ChEBI" id="CHEBI:18420"/>
    </ligand>
</feature>
<keyword evidence="1" id="KW-0547">Nucleotide-binding</keyword>
<feature type="binding site" evidence="1">
    <location>
        <begin position="112"/>
        <end position="115"/>
    </location>
    <ligand>
        <name>ATP</name>
        <dbReference type="ChEBI" id="CHEBI:30616"/>
    </ligand>
</feature>
<dbReference type="InterPro" id="IPR027417">
    <property type="entry name" value="P-loop_NTPase"/>
</dbReference>
<comment type="caution">
    <text evidence="2">The sequence shown here is derived from an EMBL/GenBank/DDBJ whole genome shotgun (WGS) entry which is preliminary data.</text>
</comment>
<evidence type="ECO:0000313" key="3">
    <source>
        <dbReference type="Proteomes" id="UP001597497"/>
    </source>
</evidence>
<sequence length="245" mass="27024">MRPLFVTGTDTGIGKTRVTYGLASGLRKRHIQTQTWKPVQTGVRTGTAEADSFRLKWGSGAEEEEAHLVSVTLPDPLAPWMAARRRSMKLDYEQLVEEGRQRASQTDLLIMEGAGGLLVPLTEKQLIADLAIDLEMSVLIVARAGLGTVNHTLLTIEAARSRGLQVAGIVINGMLATQRPEVQENREMIEHFGQCKVLGLLPDVQGEPETTSPADWQSWKERWDEVCEQNLDWTLVLGLAKNAGM</sequence>
<dbReference type="GO" id="GO:0004141">
    <property type="term" value="F:dethiobiotin synthase activity"/>
    <property type="evidence" value="ECO:0007669"/>
    <property type="project" value="UniProtKB-EC"/>
</dbReference>
<feature type="binding site" evidence="1">
    <location>
        <position position="112"/>
    </location>
    <ligand>
        <name>Mg(2+)</name>
        <dbReference type="ChEBI" id="CHEBI:18420"/>
    </ligand>
</feature>
<organism evidence="2 3">
    <name type="scientific">Marinicrinis sediminis</name>
    <dbReference type="NCBI Taxonomy" id="1652465"/>
    <lineage>
        <taxon>Bacteria</taxon>
        <taxon>Bacillati</taxon>
        <taxon>Bacillota</taxon>
        <taxon>Bacilli</taxon>
        <taxon>Bacillales</taxon>
        <taxon>Paenibacillaceae</taxon>
    </lineage>
</organism>
<dbReference type="EC" id="6.3.3.3" evidence="1"/>
<keyword evidence="1 2" id="KW-0436">Ligase</keyword>
<dbReference type="PANTHER" id="PTHR43210">
    <property type="entry name" value="DETHIOBIOTIN SYNTHETASE"/>
    <property type="match status" value="1"/>
</dbReference>
<dbReference type="SUPFAM" id="SSF52540">
    <property type="entry name" value="P-loop containing nucleoside triphosphate hydrolases"/>
    <property type="match status" value="1"/>
</dbReference>
<dbReference type="NCBIfam" id="TIGR00347">
    <property type="entry name" value="bioD"/>
    <property type="match status" value="1"/>
</dbReference>
<dbReference type="PANTHER" id="PTHR43210:SF5">
    <property type="entry name" value="DETHIOBIOTIN SYNTHETASE"/>
    <property type="match status" value="1"/>
</dbReference>
<keyword evidence="1" id="KW-0460">Magnesium</keyword>
<evidence type="ECO:0000256" key="1">
    <source>
        <dbReference type="HAMAP-Rule" id="MF_00336"/>
    </source>
</evidence>
<name>A0ABW5REP7_9BACL</name>
<dbReference type="Pfam" id="PF13500">
    <property type="entry name" value="AAA_26"/>
    <property type="match status" value="1"/>
</dbReference>
<comment type="subunit">
    <text evidence="1">Homodimer.</text>
</comment>
<keyword evidence="1" id="KW-0963">Cytoplasm</keyword>
<reference evidence="3" key="1">
    <citation type="journal article" date="2019" name="Int. J. Syst. Evol. Microbiol.">
        <title>The Global Catalogue of Microorganisms (GCM) 10K type strain sequencing project: providing services to taxonomists for standard genome sequencing and annotation.</title>
        <authorList>
            <consortium name="The Broad Institute Genomics Platform"/>
            <consortium name="The Broad Institute Genome Sequencing Center for Infectious Disease"/>
            <person name="Wu L."/>
            <person name="Ma J."/>
        </authorList>
    </citation>
    <scope>NUCLEOTIDE SEQUENCE [LARGE SCALE GENOMIC DNA]</scope>
    <source>
        <strain evidence="3">KCTC 33676</strain>
    </source>
</reference>
<dbReference type="InterPro" id="IPR004472">
    <property type="entry name" value="DTB_synth_BioD"/>
</dbReference>
<comment type="function">
    <text evidence="1">Catalyzes a mechanistically unusual reaction, the ATP-dependent insertion of CO2 between the N7 and N8 nitrogen atoms of 7,8-diaminopelargonic acid (DAPA, also called 7,8-diammoniononanoate) to form a ureido ring.</text>
</comment>
<comment type="pathway">
    <text evidence="1">Cofactor biosynthesis; biotin biosynthesis; biotin from 7,8-diaminononanoate: step 1/2.</text>
</comment>
<gene>
    <name evidence="1 2" type="primary">bioD</name>
    <name evidence="2" type="ORF">ACFSUC_18515</name>
</gene>
<keyword evidence="3" id="KW-1185">Reference proteome</keyword>
<keyword evidence="1" id="KW-0067">ATP-binding</keyword>
<comment type="similarity">
    <text evidence="1">Belongs to the dethiobiotin synthetase family.</text>
</comment>
<comment type="catalytic activity">
    <reaction evidence="1">
        <text>(7R,8S)-7,8-diammoniononanoate + CO2 + ATP = (4R,5S)-dethiobiotin + ADP + phosphate + 3 H(+)</text>
        <dbReference type="Rhea" id="RHEA:15805"/>
        <dbReference type="ChEBI" id="CHEBI:15378"/>
        <dbReference type="ChEBI" id="CHEBI:16526"/>
        <dbReference type="ChEBI" id="CHEBI:30616"/>
        <dbReference type="ChEBI" id="CHEBI:43474"/>
        <dbReference type="ChEBI" id="CHEBI:149469"/>
        <dbReference type="ChEBI" id="CHEBI:149473"/>
        <dbReference type="ChEBI" id="CHEBI:456216"/>
        <dbReference type="EC" id="6.3.3.3"/>
    </reaction>
</comment>
<keyword evidence="1" id="KW-0479">Metal-binding</keyword>
<accession>A0ABW5REP7</accession>
<comment type="caution">
    <text evidence="1">Lacks conserved residue(s) required for the propagation of feature annotation.</text>
</comment>
<feature type="active site" evidence="1">
    <location>
        <position position="37"/>
    </location>
</feature>
<dbReference type="Proteomes" id="UP001597497">
    <property type="component" value="Unassembled WGS sequence"/>
</dbReference>
<feature type="binding site" evidence="1">
    <location>
        <position position="41"/>
    </location>
    <ligand>
        <name>substrate</name>
    </ligand>
</feature>
<feature type="binding site" evidence="1">
    <location>
        <position position="51"/>
    </location>
    <ligand>
        <name>ATP</name>
        <dbReference type="ChEBI" id="CHEBI:30616"/>
    </ligand>
</feature>
<dbReference type="HAMAP" id="MF_00336">
    <property type="entry name" value="BioD"/>
    <property type="match status" value="1"/>
</dbReference>
<dbReference type="PIRSF" id="PIRSF006755">
    <property type="entry name" value="DTB_synth"/>
    <property type="match status" value="1"/>
</dbReference>
<feature type="binding site" evidence="1">
    <location>
        <position position="16"/>
    </location>
    <ligand>
        <name>Mg(2+)</name>
        <dbReference type="ChEBI" id="CHEBI:18420"/>
    </ligand>
</feature>
<proteinExistence type="inferred from homology"/>
<dbReference type="CDD" id="cd03109">
    <property type="entry name" value="DTBS"/>
    <property type="match status" value="1"/>
</dbReference>
<dbReference type="Gene3D" id="3.40.50.300">
    <property type="entry name" value="P-loop containing nucleotide triphosphate hydrolases"/>
    <property type="match status" value="1"/>
</dbReference>
<keyword evidence="1" id="KW-0093">Biotin biosynthesis</keyword>
<protein>
    <recommendedName>
        <fullName evidence="1">ATP-dependent dethiobiotin synthetase BioD</fullName>
        <ecNumber evidence="1">6.3.3.3</ecNumber>
    </recommendedName>
    <alternativeName>
        <fullName evidence="1">DTB synthetase</fullName>
        <shortName evidence="1">DTBS</shortName>
    </alternativeName>
    <alternativeName>
        <fullName evidence="1">Dethiobiotin synthase</fullName>
    </alternativeName>
</protein>
<comment type="cofactor">
    <cofactor evidence="1">
        <name>Mg(2+)</name>
        <dbReference type="ChEBI" id="CHEBI:18420"/>
    </cofactor>
</comment>
<evidence type="ECO:0000313" key="2">
    <source>
        <dbReference type="EMBL" id="MFD2673546.1"/>
    </source>
</evidence>
<dbReference type="EMBL" id="JBHUMM010000045">
    <property type="protein sequence ID" value="MFD2673546.1"/>
    <property type="molecule type" value="Genomic_DNA"/>
</dbReference>